<dbReference type="EMBL" id="NMUH01003273">
    <property type="protein sequence ID" value="MQM04734.1"/>
    <property type="molecule type" value="Genomic_DNA"/>
</dbReference>
<evidence type="ECO:0000256" key="1">
    <source>
        <dbReference type="SAM" id="SignalP"/>
    </source>
</evidence>
<proteinExistence type="predicted"/>
<comment type="caution">
    <text evidence="2">The sequence shown here is derived from an EMBL/GenBank/DDBJ whole genome shotgun (WGS) entry which is preliminary data.</text>
</comment>
<sequence length="174" mass="18986">MFLYFVVLCEFLLLWLERDWFSLLSLVARLTPYPLQLFEFIAYLRGWRHDLRGSLAGVREVASFPAGSKCELQESVASVAGYACFERGCYFARAVVGFVFGLCIRVGVSRRLREPTCCVAFTGAGLLPVDPGGEWRLSGSGGGSPRTSCVASTVCCVLSVGCLFGLRSGDVFPD</sequence>
<feature type="signal peptide" evidence="1">
    <location>
        <begin position="1"/>
        <end position="17"/>
    </location>
</feature>
<dbReference type="AlphaFoldDB" id="A0A843WL33"/>
<accession>A0A843WL33</accession>
<evidence type="ECO:0000313" key="2">
    <source>
        <dbReference type="EMBL" id="MQM04734.1"/>
    </source>
</evidence>
<protein>
    <submittedName>
        <fullName evidence="2">Uncharacterized protein</fullName>
    </submittedName>
</protein>
<keyword evidence="1" id="KW-0732">Signal</keyword>
<dbReference type="Proteomes" id="UP000652761">
    <property type="component" value="Unassembled WGS sequence"/>
</dbReference>
<feature type="chain" id="PRO_5033030032" evidence="1">
    <location>
        <begin position="18"/>
        <end position="174"/>
    </location>
</feature>
<evidence type="ECO:0000313" key="3">
    <source>
        <dbReference type="Proteomes" id="UP000652761"/>
    </source>
</evidence>
<organism evidence="2 3">
    <name type="scientific">Colocasia esculenta</name>
    <name type="common">Wild taro</name>
    <name type="synonym">Arum esculentum</name>
    <dbReference type="NCBI Taxonomy" id="4460"/>
    <lineage>
        <taxon>Eukaryota</taxon>
        <taxon>Viridiplantae</taxon>
        <taxon>Streptophyta</taxon>
        <taxon>Embryophyta</taxon>
        <taxon>Tracheophyta</taxon>
        <taxon>Spermatophyta</taxon>
        <taxon>Magnoliopsida</taxon>
        <taxon>Liliopsida</taxon>
        <taxon>Araceae</taxon>
        <taxon>Aroideae</taxon>
        <taxon>Colocasieae</taxon>
        <taxon>Colocasia</taxon>
    </lineage>
</organism>
<gene>
    <name evidence="2" type="ORF">Taro_037538</name>
</gene>
<keyword evidence="3" id="KW-1185">Reference proteome</keyword>
<name>A0A843WL33_COLES</name>
<reference evidence="2" key="1">
    <citation type="submission" date="2017-07" db="EMBL/GenBank/DDBJ databases">
        <title>Taro Niue Genome Assembly and Annotation.</title>
        <authorList>
            <person name="Atibalentja N."/>
            <person name="Keating K."/>
            <person name="Fields C.J."/>
        </authorList>
    </citation>
    <scope>NUCLEOTIDE SEQUENCE</scope>
    <source>
        <strain evidence="2">Niue_2</strain>
        <tissue evidence="2">Leaf</tissue>
    </source>
</reference>